<dbReference type="PANTHER" id="PTHR37834:SF2">
    <property type="entry name" value="ESTERASE, SGNH HYDROLASE-TYPE"/>
    <property type="match status" value="1"/>
</dbReference>
<proteinExistence type="predicted"/>
<dbReference type="InterPro" id="IPR036514">
    <property type="entry name" value="SGNH_hydro_sf"/>
</dbReference>
<dbReference type="Proteomes" id="UP000298763">
    <property type="component" value="Chromosome"/>
</dbReference>
<accession>A0A4P8HR50</accession>
<keyword evidence="2" id="KW-0732">Signal</keyword>
<dbReference type="SUPFAM" id="SSF52266">
    <property type="entry name" value="SGNH hydrolase"/>
    <property type="match status" value="1"/>
</dbReference>
<dbReference type="OrthoDB" id="9801375at2"/>
<evidence type="ECO:0000259" key="4">
    <source>
        <dbReference type="Pfam" id="PF17996"/>
    </source>
</evidence>
<evidence type="ECO:0000313" key="8">
    <source>
        <dbReference type="Proteomes" id="UP000584325"/>
    </source>
</evidence>
<feature type="domain" description="Carbohydrate esterase 2 N-terminal" evidence="4">
    <location>
        <begin position="39"/>
        <end position="143"/>
    </location>
</feature>
<feature type="region of interest" description="Disordered" evidence="1">
    <location>
        <begin position="314"/>
        <end position="340"/>
    </location>
</feature>
<reference evidence="5 8" key="2">
    <citation type="submission" date="2020-08" db="EMBL/GenBank/DDBJ databases">
        <title>Genomic Encyclopedia of Type Strains, Phase III (KMG-III): the genomes of soil and plant-associated and newly described type strains.</title>
        <authorList>
            <person name="Whitman W."/>
        </authorList>
    </citation>
    <scope>NUCLEOTIDE SEQUENCE [LARGE SCALE GENOMIC DNA]</scope>
    <source>
        <strain evidence="5 8">CECT 7753</strain>
    </source>
</reference>
<dbReference type="InterPro" id="IPR013830">
    <property type="entry name" value="SGNH_hydro"/>
</dbReference>
<dbReference type="CDD" id="cd01831">
    <property type="entry name" value="Endoglucanase_E_like"/>
    <property type="match status" value="1"/>
</dbReference>
<evidence type="ECO:0000313" key="7">
    <source>
        <dbReference type="Proteomes" id="UP000298763"/>
    </source>
</evidence>
<dbReference type="Proteomes" id="UP000584325">
    <property type="component" value="Unassembled WGS sequence"/>
</dbReference>
<sequence length="354" mass="38294">MSCPRWLAAGASLAALCFQAGGTHAAEAVLAGGDSVARMGRMADGPDGAVRFAYPGVSSFLRFEGRELVLDASTTGDRSYLDVIVDGAYARTVHLSPKRSTYRLAETLAAGPHTVQVLHRSETWHGIVTLHGYATDGRVLAPPALPSRRVLFLGDSVTCGEALERTPPGTKQPVWWNPRLSYGMLAGAALDAQVQLVCHGGRGLVRSWNGRTDEFNLDRFYGLAIASPDAPEPWNQRLYAPDLIVSAIGTNDFNQGIPDRAQYVEAYAAFVGTLLRDHPQARIVLTEGAILNGDKKAALTAYIADTIARTGSPRVHHIPSRHYPGDAQDAHPTRDQHRQMADDLAPALRQLMSW</sequence>
<feature type="chain" id="PRO_5043915841" evidence="2">
    <location>
        <begin position="26"/>
        <end position="354"/>
    </location>
</feature>
<feature type="compositionally biased region" description="Basic and acidic residues" evidence="1">
    <location>
        <begin position="328"/>
        <end position="340"/>
    </location>
</feature>
<dbReference type="EMBL" id="JACHXS010000014">
    <property type="protein sequence ID" value="MBB3224771.1"/>
    <property type="molecule type" value="Genomic_DNA"/>
</dbReference>
<dbReference type="Gene3D" id="3.40.50.1110">
    <property type="entry name" value="SGNH hydrolase"/>
    <property type="match status" value="1"/>
</dbReference>
<dbReference type="InterPro" id="IPR050040">
    <property type="entry name" value="CE2A"/>
</dbReference>
<dbReference type="NCBIfam" id="NF042969">
    <property type="entry name" value="AcxyGlmanDactase"/>
    <property type="match status" value="1"/>
</dbReference>
<dbReference type="PANTHER" id="PTHR37834">
    <property type="entry name" value="GDSL-LIKE LIPASE/ACYLHYDROLASE DOMAIN PROTEIN (AFU_ORTHOLOGUE AFUA_2G00620)"/>
    <property type="match status" value="1"/>
</dbReference>
<dbReference type="GO" id="GO:2000884">
    <property type="term" value="P:glucomannan catabolic process"/>
    <property type="evidence" value="ECO:0007669"/>
    <property type="project" value="InterPro"/>
</dbReference>
<dbReference type="InterPro" id="IPR040794">
    <property type="entry name" value="CE2_N"/>
</dbReference>
<dbReference type="Gene3D" id="2.60.120.260">
    <property type="entry name" value="Galactose-binding domain-like"/>
    <property type="match status" value="1"/>
</dbReference>
<evidence type="ECO:0000256" key="2">
    <source>
        <dbReference type="SAM" id="SignalP"/>
    </source>
</evidence>
<dbReference type="AlphaFoldDB" id="A0A4P8HR50"/>
<evidence type="ECO:0000313" key="6">
    <source>
        <dbReference type="EMBL" id="QCP11082.1"/>
    </source>
</evidence>
<gene>
    <name evidence="6" type="ORF">FCL38_12175</name>
    <name evidence="5" type="ORF">FHS02_005637</name>
</gene>
<evidence type="ECO:0000256" key="1">
    <source>
        <dbReference type="SAM" id="MobiDB-lite"/>
    </source>
</evidence>
<dbReference type="Pfam" id="PF17996">
    <property type="entry name" value="CE2_N"/>
    <property type="match status" value="1"/>
</dbReference>
<organism evidence="5 8">
    <name type="scientific">Pseudoduganella umbonata</name>
    <dbReference type="NCBI Taxonomy" id="864828"/>
    <lineage>
        <taxon>Bacteria</taxon>
        <taxon>Pseudomonadati</taxon>
        <taxon>Pseudomonadota</taxon>
        <taxon>Betaproteobacteria</taxon>
        <taxon>Burkholderiales</taxon>
        <taxon>Oxalobacteraceae</taxon>
        <taxon>Telluria group</taxon>
        <taxon>Pseudoduganella</taxon>
    </lineage>
</organism>
<evidence type="ECO:0000313" key="5">
    <source>
        <dbReference type="EMBL" id="MBB3224771.1"/>
    </source>
</evidence>
<feature type="signal peptide" evidence="2">
    <location>
        <begin position="1"/>
        <end position="25"/>
    </location>
</feature>
<keyword evidence="7" id="KW-1185">Reference proteome</keyword>
<reference evidence="6 7" key="1">
    <citation type="submission" date="2019-05" db="EMBL/GenBank/DDBJ databases">
        <title>Draft Genome Sequences of Six Type Strains of the Genus Massilia.</title>
        <authorList>
            <person name="Miess H."/>
            <person name="Frediansyhah A."/>
            <person name="Gross H."/>
        </authorList>
    </citation>
    <scope>NUCLEOTIDE SEQUENCE [LARGE SCALE GENOMIC DNA]</scope>
    <source>
        <strain evidence="6 7">DSMZ 26121</strain>
    </source>
</reference>
<name>A0A4P8HR50_9BURK</name>
<dbReference type="GO" id="GO:0045493">
    <property type="term" value="P:xylan catabolic process"/>
    <property type="evidence" value="ECO:0007669"/>
    <property type="project" value="InterPro"/>
</dbReference>
<dbReference type="RefSeq" id="WP_137313950.1">
    <property type="nucleotide sequence ID" value="NZ_CP040017.1"/>
</dbReference>
<dbReference type="EMBL" id="CP040017">
    <property type="protein sequence ID" value="QCP11082.1"/>
    <property type="molecule type" value="Genomic_DNA"/>
</dbReference>
<evidence type="ECO:0000259" key="3">
    <source>
        <dbReference type="Pfam" id="PF13472"/>
    </source>
</evidence>
<dbReference type="GO" id="GO:0052689">
    <property type="term" value="F:carboxylic ester hydrolase activity"/>
    <property type="evidence" value="ECO:0007669"/>
    <property type="project" value="InterPro"/>
</dbReference>
<dbReference type="InterPro" id="IPR037461">
    <property type="entry name" value="CtCE2-like_dom"/>
</dbReference>
<dbReference type="Pfam" id="PF13472">
    <property type="entry name" value="Lipase_GDSL_2"/>
    <property type="match status" value="1"/>
</dbReference>
<feature type="domain" description="SGNH hydrolase-type esterase" evidence="3">
    <location>
        <begin position="152"/>
        <end position="320"/>
    </location>
</feature>
<protein>
    <submittedName>
        <fullName evidence="5">Lysophospholipase L1-like esterase</fullName>
    </submittedName>
    <submittedName>
        <fullName evidence="6">Xylan esterase</fullName>
    </submittedName>
</protein>
<dbReference type="InterPro" id="IPR052762">
    <property type="entry name" value="PCW_deacetylase/CE"/>
</dbReference>